<dbReference type="Proteomes" id="UP000243459">
    <property type="component" value="Chromosome 1"/>
</dbReference>
<name>A0A5P1FQR3_ASPOF</name>
<evidence type="ECO:0000313" key="4">
    <source>
        <dbReference type="Proteomes" id="UP000243459"/>
    </source>
</evidence>
<gene>
    <name evidence="3" type="ORF">A4U43_C01F19040</name>
</gene>
<organism evidence="3 4">
    <name type="scientific">Asparagus officinalis</name>
    <name type="common">Garden asparagus</name>
    <dbReference type="NCBI Taxonomy" id="4686"/>
    <lineage>
        <taxon>Eukaryota</taxon>
        <taxon>Viridiplantae</taxon>
        <taxon>Streptophyta</taxon>
        <taxon>Embryophyta</taxon>
        <taxon>Tracheophyta</taxon>
        <taxon>Spermatophyta</taxon>
        <taxon>Magnoliopsida</taxon>
        <taxon>Liliopsida</taxon>
        <taxon>Asparagales</taxon>
        <taxon>Asparagaceae</taxon>
        <taxon>Asparagoideae</taxon>
        <taxon>Asparagus</taxon>
    </lineage>
</organism>
<accession>A0A5P1FQR3</accession>
<dbReference type="EMBL" id="CM007381">
    <property type="protein sequence ID" value="ONK80548.1"/>
    <property type="molecule type" value="Genomic_DNA"/>
</dbReference>
<dbReference type="Gramene" id="ONK80548">
    <property type="protein sequence ID" value="ONK80548"/>
    <property type="gene ID" value="A4U43_C01F19040"/>
</dbReference>
<protein>
    <submittedName>
        <fullName evidence="3">Uncharacterized protein</fullName>
    </submittedName>
</protein>
<sequence length="181" mass="18839">MKTQSQTPSALLLLLLFLHLLPLPSLSTTSFHFRPQDNYLLSGGPHLPSPLSNPTAHITAPTSHPTPLSLLSSPLSRGRAPPPLPSVLLLGPPVSPYRLTLAPLHRFPTSAELLEPPPRIPLPQPPPPLPPPLAVPALLVSPARALLLTPTASSIAGGEAHVAGRWSTGVNVGRSPAVSAG</sequence>
<evidence type="ECO:0000256" key="2">
    <source>
        <dbReference type="SAM" id="SignalP"/>
    </source>
</evidence>
<feature type="signal peptide" evidence="2">
    <location>
        <begin position="1"/>
        <end position="27"/>
    </location>
</feature>
<keyword evidence="4" id="KW-1185">Reference proteome</keyword>
<dbReference type="AlphaFoldDB" id="A0A5P1FQR3"/>
<evidence type="ECO:0000313" key="3">
    <source>
        <dbReference type="EMBL" id="ONK80548.1"/>
    </source>
</evidence>
<proteinExistence type="predicted"/>
<feature type="region of interest" description="Disordered" evidence="1">
    <location>
        <begin position="44"/>
        <end position="77"/>
    </location>
</feature>
<keyword evidence="2" id="KW-0732">Signal</keyword>
<evidence type="ECO:0000256" key="1">
    <source>
        <dbReference type="SAM" id="MobiDB-lite"/>
    </source>
</evidence>
<reference evidence="4" key="1">
    <citation type="journal article" date="2017" name="Nat. Commun.">
        <title>The asparagus genome sheds light on the origin and evolution of a young Y chromosome.</title>
        <authorList>
            <person name="Harkess A."/>
            <person name="Zhou J."/>
            <person name="Xu C."/>
            <person name="Bowers J.E."/>
            <person name="Van der Hulst R."/>
            <person name="Ayyampalayam S."/>
            <person name="Mercati F."/>
            <person name="Riccardi P."/>
            <person name="McKain M.R."/>
            <person name="Kakrana A."/>
            <person name="Tang H."/>
            <person name="Ray J."/>
            <person name="Groenendijk J."/>
            <person name="Arikit S."/>
            <person name="Mathioni S.M."/>
            <person name="Nakano M."/>
            <person name="Shan H."/>
            <person name="Telgmann-Rauber A."/>
            <person name="Kanno A."/>
            <person name="Yue Z."/>
            <person name="Chen H."/>
            <person name="Li W."/>
            <person name="Chen Y."/>
            <person name="Xu X."/>
            <person name="Zhang Y."/>
            <person name="Luo S."/>
            <person name="Chen H."/>
            <person name="Gao J."/>
            <person name="Mao Z."/>
            <person name="Pires J.C."/>
            <person name="Luo M."/>
            <person name="Kudrna D."/>
            <person name="Wing R.A."/>
            <person name="Meyers B.C."/>
            <person name="Yi K."/>
            <person name="Kong H."/>
            <person name="Lavrijsen P."/>
            <person name="Sunseri F."/>
            <person name="Falavigna A."/>
            <person name="Ye Y."/>
            <person name="Leebens-Mack J.H."/>
            <person name="Chen G."/>
        </authorList>
    </citation>
    <scope>NUCLEOTIDE SEQUENCE [LARGE SCALE GENOMIC DNA]</scope>
    <source>
        <strain evidence="4">cv. DH0086</strain>
    </source>
</reference>
<feature type="chain" id="PRO_5024303767" evidence="2">
    <location>
        <begin position="28"/>
        <end position="181"/>
    </location>
</feature>